<reference evidence="1 2" key="1">
    <citation type="submission" date="2016-06" db="EMBL/GenBank/DDBJ databases">
        <authorList>
            <person name="Kjaerup R.B."/>
            <person name="Dalgaard T.S."/>
            <person name="Juul-Madsen H.R."/>
        </authorList>
    </citation>
    <scope>NUCLEOTIDE SEQUENCE [LARGE SCALE GENOMIC DNA]</scope>
    <source>
        <strain evidence="1 2">GCSL-Mp3</strain>
    </source>
</reference>
<protein>
    <submittedName>
        <fullName evidence="1">Uncharacterized protein</fullName>
    </submittedName>
</protein>
<gene>
    <name evidence="1" type="ORF">AYY17_15025</name>
</gene>
<evidence type="ECO:0000313" key="1">
    <source>
        <dbReference type="EMBL" id="OBU10465.1"/>
    </source>
</evidence>
<sequence>MALIIRAGIGESDIAVTETNGQGLLDPVFVQSVLKGYPEFSQLSRGITLNGVVYDRVLMNEDAKHSDLALNERATTLLEELVCLEGPIVGDVLLLMSGEHY</sequence>
<name>A0A1B8HLZ2_9GAMM</name>
<dbReference type="AlphaFoldDB" id="A0A1B8HLZ2"/>
<dbReference type="GeneID" id="79718781"/>
<organism evidence="1 2">
    <name type="scientific">Morganella psychrotolerans</name>
    <dbReference type="NCBI Taxonomy" id="368603"/>
    <lineage>
        <taxon>Bacteria</taxon>
        <taxon>Pseudomonadati</taxon>
        <taxon>Pseudomonadota</taxon>
        <taxon>Gammaproteobacteria</taxon>
        <taxon>Enterobacterales</taxon>
        <taxon>Morganellaceae</taxon>
        <taxon>Morganella</taxon>
    </lineage>
</organism>
<evidence type="ECO:0000313" key="2">
    <source>
        <dbReference type="Proteomes" id="UP000092247"/>
    </source>
</evidence>
<comment type="caution">
    <text evidence="1">The sequence shown here is derived from an EMBL/GenBank/DDBJ whole genome shotgun (WGS) entry which is preliminary data.</text>
</comment>
<proteinExistence type="predicted"/>
<dbReference type="EMBL" id="LZEX01000003">
    <property type="protein sequence ID" value="OBU10465.1"/>
    <property type="molecule type" value="Genomic_DNA"/>
</dbReference>
<dbReference type="Proteomes" id="UP000092247">
    <property type="component" value="Unassembled WGS sequence"/>
</dbReference>
<accession>A0A1B8HLZ2</accession>
<dbReference type="RefSeq" id="WP_067421594.1">
    <property type="nucleotide sequence ID" value="NZ_LZEX01000003.1"/>
</dbReference>